<evidence type="ECO:0000256" key="4">
    <source>
        <dbReference type="ARBA" id="ARBA00023054"/>
    </source>
</evidence>
<comment type="similarity">
    <text evidence="1">Belongs to the FLX family.</text>
</comment>
<protein>
    <recommendedName>
        <fullName evidence="9">Protein FLX-like 3</fullName>
    </recommendedName>
</protein>
<dbReference type="PANTHER" id="PTHR33405:SF19">
    <property type="entry name" value="OS08G0430100 PROTEIN"/>
    <property type="match status" value="1"/>
</dbReference>
<reference evidence="7 8" key="1">
    <citation type="submission" date="2024-03" db="EMBL/GenBank/DDBJ databases">
        <authorList>
            <person name="Gkanogiannis A."/>
            <person name="Becerra Lopez-Lavalle L."/>
        </authorList>
    </citation>
    <scope>NUCLEOTIDE SEQUENCE [LARGE SCALE GENOMIC DNA]</scope>
</reference>
<evidence type="ECO:0000256" key="2">
    <source>
        <dbReference type="ARBA" id="ARBA00022473"/>
    </source>
</evidence>
<keyword evidence="8" id="KW-1185">Reference proteome</keyword>
<dbReference type="EMBL" id="OZ021745">
    <property type="protein sequence ID" value="CAK9313628.1"/>
    <property type="molecule type" value="Genomic_DNA"/>
</dbReference>
<evidence type="ECO:0000256" key="6">
    <source>
        <dbReference type="SAM" id="Coils"/>
    </source>
</evidence>
<evidence type="ECO:0000256" key="5">
    <source>
        <dbReference type="ARBA" id="ARBA00023089"/>
    </source>
</evidence>
<evidence type="ECO:0000256" key="3">
    <source>
        <dbReference type="ARBA" id="ARBA00022782"/>
    </source>
</evidence>
<proteinExistence type="inferred from homology"/>
<keyword evidence="2" id="KW-0217">Developmental protein</keyword>
<evidence type="ECO:0008006" key="9">
    <source>
        <dbReference type="Google" id="ProtNLM"/>
    </source>
</evidence>
<sequence length="282" mass="32576">MDFQKCQDNLELPEAFTTLGRMAGRNRSSRHIDGYRVSRDVPRSYIERAPAPLPIHPAALEEELELQRREMQRIISDNRMVIDDNTILQRELSAAKEEIHRLNQAIPKILSEKESQSRELLERGLKLEAELRASEPLKSEVMQLRAEIQKLNTLRQDLSAQVQSLTKDVTRLQAENQQLNSMRADMDGLHKELIEARRAYEYEKKANEEQIEQKQAMEKNLVSMAREIEKLRAEKLNIERARGLGAEGFGILNRSPEMRYAGGAYGSSYGSSWAPYEKRTRR</sequence>
<evidence type="ECO:0000313" key="7">
    <source>
        <dbReference type="EMBL" id="CAK9313628.1"/>
    </source>
</evidence>
<evidence type="ECO:0000313" key="8">
    <source>
        <dbReference type="Proteomes" id="UP001642487"/>
    </source>
</evidence>
<dbReference type="InterPro" id="IPR040353">
    <property type="entry name" value="FLX/FLX-like"/>
</dbReference>
<dbReference type="Proteomes" id="UP001642487">
    <property type="component" value="Chromosome 11"/>
</dbReference>
<evidence type="ECO:0000256" key="1">
    <source>
        <dbReference type="ARBA" id="ARBA00005405"/>
    </source>
</evidence>
<keyword evidence="5" id="KW-0287">Flowering</keyword>
<keyword evidence="3" id="KW-0221">Differentiation</keyword>
<feature type="coiled-coil region" evidence="6">
    <location>
        <begin position="141"/>
        <end position="241"/>
    </location>
</feature>
<gene>
    <name evidence="7" type="ORF">CITCOLO1_LOCUS5356</name>
</gene>
<accession>A0ABP0Y3U1</accession>
<dbReference type="SUPFAM" id="SSF90257">
    <property type="entry name" value="Myosin rod fragments"/>
    <property type="match status" value="1"/>
</dbReference>
<keyword evidence="4 6" id="KW-0175">Coiled coil</keyword>
<organism evidence="7 8">
    <name type="scientific">Citrullus colocynthis</name>
    <name type="common">colocynth</name>
    <dbReference type="NCBI Taxonomy" id="252529"/>
    <lineage>
        <taxon>Eukaryota</taxon>
        <taxon>Viridiplantae</taxon>
        <taxon>Streptophyta</taxon>
        <taxon>Embryophyta</taxon>
        <taxon>Tracheophyta</taxon>
        <taxon>Spermatophyta</taxon>
        <taxon>Magnoliopsida</taxon>
        <taxon>eudicotyledons</taxon>
        <taxon>Gunneridae</taxon>
        <taxon>Pentapetalae</taxon>
        <taxon>rosids</taxon>
        <taxon>fabids</taxon>
        <taxon>Cucurbitales</taxon>
        <taxon>Cucurbitaceae</taxon>
        <taxon>Benincaseae</taxon>
        <taxon>Citrullus</taxon>
    </lineage>
</organism>
<name>A0ABP0Y3U1_9ROSI</name>
<dbReference type="PANTHER" id="PTHR33405">
    <property type="entry name" value="PROTEIN FLX-LIKE 2"/>
    <property type="match status" value="1"/>
</dbReference>